<sequence length="280" mass="32326">MHTINNDGIVSLSSQTEEEEEDELRNIHFNKKSQATMKQSQCVIQSSLPDDIALKIASFLEEPEVCALGSCSRFWRNLCGSDCIWESLTRQRWPILSMFNEPSVTGWRKLYMKRHHEMASGTSDVVKYVEQCMRSDSVEVGDYLHAIENLNAVQLGFKDVQMFLFKPKLNVLLNLVGLHYCIFWLKMPPEIVMEALQSCKISERQVCVKWWKLGRWFYGFRMRDESRSRRVSLADLAMTKEAEVLGVLHRGAIHEVLRVQISFVNPSRTPWCCQSSQALG</sequence>
<keyword evidence="2" id="KW-1185">Reference proteome</keyword>
<organism evidence="1 2">
    <name type="scientific">Pistacia atlantica</name>
    <dbReference type="NCBI Taxonomy" id="434234"/>
    <lineage>
        <taxon>Eukaryota</taxon>
        <taxon>Viridiplantae</taxon>
        <taxon>Streptophyta</taxon>
        <taxon>Embryophyta</taxon>
        <taxon>Tracheophyta</taxon>
        <taxon>Spermatophyta</taxon>
        <taxon>Magnoliopsida</taxon>
        <taxon>eudicotyledons</taxon>
        <taxon>Gunneridae</taxon>
        <taxon>Pentapetalae</taxon>
        <taxon>rosids</taxon>
        <taxon>malvids</taxon>
        <taxon>Sapindales</taxon>
        <taxon>Anacardiaceae</taxon>
        <taxon>Pistacia</taxon>
    </lineage>
</organism>
<reference evidence="2" key="1">
    <citation type="journal article" date="2023" name="G3 (Bethesda)">
        <title>Genome assembly and association tests identify interacting loci associated with vigor, precocity, and sex in interspecific pistachio rootstocks.</title>
        <authorList>
            <person name="Palmer W."/>
            <person name="Jacygrad E."/>
            <person name="Sagayaradj S."/>
            <person name="Cavanaugh K."/>
            <person name="Han R."/>
            <person name="Bertier L."/>
            <person name="Beede B."/>
            <person name="Kafkas S."/>
            <person name="Golino D."/>
            <person name="Preece J."/>
            <person name="Michelmore R."/>
        </authorList>
    </citation>
    <scope>NUCLEOTIDE SEQUENCE [LARGE SCALE GENOMIC DNA]</scope>
</reference>
<accession>A0ACC1B2E1</accession>
<dbReference type="Proteomes" id="UP001164250">
    <property type="component" value="Chromosome 7"/>
</dbReference>
<evidence type="ECO:0000313" key="1">
    <source>
        <dbReference type="EMBL" id="KAJ0093116.1"/>
    </source>
</evidence>
<name>A0ACC1B2E1_9ROSI</name>
<protein>
    <submittedName>
        <fullName evidence="1">Uncharacterized protein</fullName>
    </submittedName>
</protein>
<evidence type="ECO:0000313" key="2">
    <source>
        <dbReference type="Proteomes" id="UP001164250"/>
    </source>
</evidence>
<gene>
    <name evidence="1" type="ORF">Patl1_25576</name>
</gene>
<comment type="caution">
    <text evidence="1">The sequence shown here is derived from an EMBL/GenBank/DDBJ whole genome shotgun (WGS) entry which is preliminary data.</text>
</comment>
<dbReference type="EMBL" id="CM047903">
    <property type="protein sequence ID" value="KAJ0093116.1"/>
    <property type="molecule type" value="Genomic_DNA"/>
</dbReference>
<proteinExistence type="predicted"/>